<dbReference type="InterPro" id="IPR028943">
    <property type="entry name" value="ZorC_EH_Signature_dom"/>
</dbReference>
<reference evidence="2 3" key="1">
    <citation type="submission" date="2018-09" db="EMBL/GenBank/DDBJ databases">
        <title>Alcanivorax profundi sp. nov., isolated from 1000 m-depth seawater of the Mariana Trench.</title>
        <authorList>
            <person name="Liu J."/>
        </authorList>
    </citation>
    <scope>NUCLEOTIDE SEQUENCE [LARGE SCALE GENOMIC DNA]</scope>
    <source>
        <strain evidence="2 3">MTEO17</strain>
    </source>
</reference>
<organism evidence="2 3">
    <name type="scientific">Alcanivorax profundi</name>
    <dbReference type="NCBI Taxonomy" id="2338368"/>
    <lineage>
        <taxon>Bacteria</taxon>
        <taxon>Pseudomonadati</taxon>
        <taxon>Pseudomonadota</taxon>
        <taxon>Gammaproteobacteria</taxon>
        <taxon>Oceanospirillales</taxon>
        <taxon>Alcanivoracaceae</taxon>
        <taxon>Alcanivorax</taxon>
    </lineage>
</organism>
<name>A0A418XZ01_9GAMM</name>
<evidence type="ECO:0000313" key="2">
    <source>
        <dbReference type="EMBL" id="RJG18255.1"/>
    </source>
</evidence>
<dbReference type="RefSeq" id="WP_119917776.1">
    <property type="nucleotide sequence ID" value="NZ_QYYA01000002.1"/>
</dbReference>
<accession>A0A418XZ01</accession>
<dbReference type="EMBL" id="QYYA01000002">
    <property type="protein sequence ID" value="RJG18255.1"/>
    <property type="molecule type" value="Genomic_DNA"/>
</dbReference>
<dbReference type="Pfam" id="PF15611">
    <property type="entry name" value="EH_Signature"/>
    <property type="match status" value="1"/>
</dbReference>
<evidence type="ECO:0000259" key="1">
    <source>
        <dbReference type="Pfam" id="PF15611"/>
    </source>
</evidence>
<keyword evidence="3" id="KW-1185">Reference proteome</keyword>
<dbReference type="AlphaFoldDB" id="A0A418XZ01"/>
<protein>
    <recommendedName>
        <fullName evidence="1">Zorya protein ZorC EH domain-containing protein</fullName>
    </recommendedName>
</protein>
<feature type="domain" description="Zorya protein ZorC EH" evidence="1">
    <location>
        <begin position="54"/>
        <end position="466"/>
    </location>
</feature>
<proteinExistence type="predicted"/>
<evidence type="ECO:0000313" key="3">
    <source>
        <dbReference type="Proteomes" id="UP000283734"/>
    </source>
</evidence>
<comment type="caution">
    <text evidence="2">The sequence shown here is derived from an EMBL/GenBank/DDBJ whole genome shotgun (WGS) entry which is preliminary data.</text>
</comment>
<dbReference type="OrthoDB" id="5431366at2"/>
<dbReference type="Proteomes" id="UP000283734">
    <property type="component" value="Unassembled WGS sequence"/>
</dbReference>
<gene>
    <name evidence="2" type="ORF">D4A39_07210</name>
</gene>
<sequence>MMRLPRIDKATPVEWPESTLMAWQALEERVSRDALSIGKGGAFQRLVKLIEACSRRGQDLPDEVYQSRPGVRALTWLWLQSETIRDGYLHQESLEAMLSSQDEQLSRMAVIQLAQLYFREHDRLSKDEKGLMESLGVILVQQVDAIQSRARIQGRDVIAVIHREGWLMENNGPASLVEKCLETGLPLDDFVARLGLEGYMDGRFGEVCRAIYYIRELEKVPVGEHHDVLNEIVKESVSKAPYQGSMRVGHAALKILIDRTEGEPSDLWQDVILTIAGDPRVSGTNRQFAEWWAPLGDDRVNKVRGWLAKEDLKLFLEAVEQYGLDSRDEGLNNMFPARKKFLEGLFSQGVVRNSRLMLGSKAEFFVKRILDKEMLSSYAKMDGQMSDKAVIYLDCGQFHIVEGSHSFKIWLYQERPDPSLVNYDKNYYSHSDLTIKLPRQYRRDHKGKRYTGITHYPTTWRRKVIEFLVDHDVELDWPALFTRQEWLDQKYQHGIPVKNGSRLKTYEGG</sequence>